<proteinExistence type="predicted"/>
<dbReference type="EMBL" id="ACIM02000001">
    <property type="protein sequence ID" value="EEW97413.1"/>
    <property type="molecule type" value="Genomic_DNA"/>
</dbReference>
<accession>C9LPC6</accession>
<sequence length="42" mass="4808">MMNFSEELSFNQKIITEVHPFEAPVLTRFKLKSVKILGLAAE</sequence>
<evidence type="ECO:0000313" key="2">
    <source>
        <dbReference type="Proteomes" id="UP000004736"/>
    </source>
</evidence>
<dbReference type="STRING" id="592028.GCWU000321_01406"/>
<protein>
    <submittedName>
        <fullName evidence="1">Uncharacterized protein</fullName>
    </submittedName>
</protein>
<organism evidence="1 2">
    <name type="scientific">Dialister invisus DSM 15470</name>
    <dbReference type="NCBI Taxonomy" id="592028"/>
    <lineage>
        <taxon>Bacteria</taxon>
        <taxon>Bacillati</taxon>
        <taxon>Bacillota</taxon>
        <taxon>Negativicutes</taxon>
        <taxon>Veillonellales</taxon>
        <taxon>Veillonellaceae</taxon>
        <taxon>Dialister</taxon>
    </lineage>
</organism>
<keyword evidence="2" id="KW-1185">Reference proteome</keyword>
<name>C9LPC6_9FIRM</name>
<dbReference type="RefSeq" id="WP_007070345.1">
    <property type="nucleotide sequence ID" value="NZ_GG698602.1"/>
</dbReference>
<gene>
    <name evidence="1" type="ORF">GCWU000321_01406</name>
</gene>
<dbReference type="GeneID" id="79513910"/>
<dbReference type="AlphaFoldDB" id="C9LPC6"/>
<evidence type="ECO:0000313" key="1">
    <source>
        <dbReference type="EMBL" id="EEW97413.1"/>
    </source>
</evidence>
<dbReference type="HOGENOM" id="CLU_3250596_0_0_9"/>
<comment type="caution">
    <text evidence="1">The sequence shown here is derived from an EMBL/GenBank/DDBJ whole genome shotgun (WGS) entry which is preliminary data.</text>
</comment>
<dbReference type="Proteomes" id="UP000004736">
    <property type="component" value="Unassembled WGS sequence"/>
</dbReference>
<reference evidence="1" key="1">
    <citation type="submission" date="2009-09" db="EMBL/GenBank/DDBJ databases">
        <authorList>
            <person name="Weinstock G."/>
            <person name="Sodergren E."/>
            <person name="Clifton S."/>
            <person name="Fulton L."/>
            <person name="Fulton B."/>
            <person name="Courtney L."/>
            <person name="Fronick C."/>
            <person name="Harrison M."/>
            <person name="Strong C."/>
            <person name="Farmer C."/>
            <person name="Delahaunty K."/>
            <person name="Markovic C."/>
            <person name="Hall O."/>
            <person name="Minx P."/>
            <person name="Tomlinson C."/>
            <person name="Mitreva M."/>
            <person name="Nelson J."/>
            <person name="Hou S."/>
            <person name="Wollam A."/>
            <person name="Pepin K.H."/>
            <person name="Johnson M."/>
            <person name="Bhonagiri V."/>
            <person name="Nash W.E."/>
            <person name="Warren W."/>
            <person name="Chinwalla A."/>
            <person name="Mardis E.R."/>
            <person name="Wilson R.K."/>
        </authorList>
    </citation>
    <scope>NUCLEOTIDE SEQUENCE [LARGE SCALE GENOMIC DNA]</scope>
    <source>
        <strain evidence="1">DSM 15470</strain>
    </source>
</reference>